<evidence type="ECO:0000313" key="8">
    <source>
        <dbReference type="EMBL" id="MBY6275545.1"/>
    </source>
</evidence>
<feature type="binding site" evidence="7">
    <location>
        <position position="337"/>
    </location>
    <ligand>
        <name>hybrid [4Fe-2O-2S] cluster</name>
        <dbReference type="ChEBI" id="CHEBI:60519"/>
    </ligand>
</feature>
<comment type="cofactor">
    <cofactor evidence="7">
        <name>hybrid [4Fe-2O-2S] cluster</name>
        <dbReference type="ChEBI" id="CHEBI:60519"/>
    </cofactor>
    <text evidence="7">Binds 1 hybrid [4Fe-2O-2S] cluster.</text>
</comment>
<protein>
    <recommendedName>
        <fullName evidence="7">Hydroxylamine reductase</fullName>
        <ecNumber evidence="7">1.7.99.1</ecNumber>
    </recommendedName>
    <alternativeName>
        <fullName evidence="7">Hybrid-cluster protein</fullName>
        <shortName evidence="7">HCP</shortName>
    </alternativeName>
    <alternativeName>
        <fullName evidence="7">Prismane protein</fullName>
    </alternativeName>
</protein>
<dbReference type="GO" id="GO:0004601">
    <property type="term" value="F:peroxidase activity"/>
    <property type="evidence" value="ECO:0007669"/>
    <property type="project" value="TreeGrafter"/>
</dbReference>
<evidence type="ECO:0000256" key="3">
    <source>
        <dbReference type="ARBA" id="ARBA00022723"/>
    </source>
</evidence>
<dbReference type="Pfam" id="PF03063">
    <property type="entry name" value="Prismane"/>
    <property type="match status" value="1"/>
</dbReference>
<comment type="function">
    <text evidence="7">Catalyzes the reduction of hydroxylamine to form NH(3) and H(2)O.</text>
</comment>
<dbReference type="CDD" id="cd01914">
    <property type="entry name" value="HCP"/>
    <property type="match status" value="1"/>
</dbReference>
<dbReference type="NCBIfam" id="TIGR01703">
    <property type="entry name" value="hybrid_clust"/>
    <property type="match status" value="1"/>
</dbReference>
<sequence>MFCNQCEMTAHGTGCTKVGICGKDENIQALQENLIYALKGIAAYTYHARELGYTDPEIDAFFAEALYSTLTNVAFDLNHFLELNMRAGQMTLRAMTMLKKAHTDHFGEMVPTQVPTGTVAGPAVVVTGHNLKALYELLRQTEGTGINVYTHSEMLPAHGYPGLKRFPHLVGNLGAAWCDQKKLFAEFPGAIVGTSNCVQIPLDAYKDRIFTVGASRLPGVPHIEDWDFTPVITKALTLPPCTEKPGEVTLTTGFADTNILPMADKILAGVKAGKIRHFFVVGGCDAPGSLGNYYRDFVRMTPPDTLVITLACGKFRFNDLDLGTIDGIPRLLDLGQCNDTISAIRIATALAEAFGCEVNDLPLSIVLSWMEQKAVAVLMCLLSLGIRGIYLGPKPPAWITPDVLRVLQEQFDLRLTTTPEADLKALLGR</sequence>
<dbReference type="GO" id="GO:0050418">
    <property type="term" value="F:hydroxylamine reductase activity"/>
    <property type="evidence" value="ECO:0007669"/>
    <property type="project" value="UniProtKB-UniRule"/>
</dbReference>
<gene>
    <name evidence="7 8" type="primary">hcp</name>
    <name evidence="8" type="ORF">CWE10_04875</name>
</gene>
<comment type="similarity">
    <text evidence="7">Belongs to the HCP family.</text>
</comment>
<dbReference type="EC" id="1.7.99.1" evidence="7"/>
<keyword evidence="2 7" id="KW-0963">Cytoplasm</keyword>
<feature type="binding site" evidence="7">
    <location>
        <position position="21"/>
    </location>
    <ligand>
        <name>[4Fe-4S] cluster</name>
        <dbReference type="ChEBI" id="CHEBI:49883"/>
    </ligand>
</feature>
<feature type="binding site" evidence="7">
    <location>
        <position position="6"/>
    </location>
    <ligand>
        <name>[4Fe-4S] cluster</name>
        <dbReference type="ChEBI" id="CHEBI:49883"/>
    </ligand>
</feature>
<dbReference type="InterPro" id="IPR016100">
    <property type="entry name" value="Prismane_a-bundle"/>
</dbReference>
<feature type="binding site" evidence="7">
    <location>
        <position position="153"/>
    </location>
    <ligand>
        <name>hybrid [4Fe-2O-2S] cluster</name>
        <dbReference type="ChEBI" id="CHEBI:60519"/>
    </ligand>
</feature>
<comment type="subcellular location">
    <subcellularLocation>
        <location evidence="7">Cytoplasm</location>
    </subcellularLocation>
</comment>
<keyword evidence="3 7" id="KW-0479">Metal-binding</keyword>
<dbReference type="RefSeq" id="WP_273378445.1">
    <property type="nucleotide sequence ID" value="NZ_PIUK01000029.1"/>
</dbReference>
<dbReference type="Gene3D" id="1.20.1270.20">
    <property type="match status" value="1"/>
</dbReference>
<dbReference type="GO" id="GO:0046872">
    <property type="term" value="F:metal ion binding"/>
    <property type="evidence" value="ECO:0007669"/>
    <property type="project" value="UniProtKB-KW"/>
</dbReference>
<keyword evidence="6 7" id="KW-0411">Iron-sulfur</keyword>
<feature type="binding site" evidence="7">
    <location>
        <position position="312"/>
    </location>
    <ligand>
        <name>hybrid [4Fe-2O-2S] cluster</name>
        <dbReference type="ChEBI" id="CHEBI:60519"/>
    </ligand>
</feature>
<evidence type="ECO:0000256" key="2">
    <source>
        <dbReference type="ARBA" id="ARBA00022490"/>
    </source>
</evidence>
<feature type="binding site" evidence="7">
    <location>
        <position position="371"/>
    </location>
    <ligand>
        <name>hybrid [4Fe-2O-2S] cluster</name>
        <dbReference type="ChEBI" id="CHEBI:60519"/>
    </ligand>
</feature>
<evidence type="ECO:0000256" key="4">
    <source>
        <dbReference type="ARBA" id="ARBA00023002"/>
    </source>
</evidence>
<feature type="binding site" evidence="7">
    <location>
        <position position="373"/>
    </location>
    <ligand>
        <name>hybrid [4Fe-2O-2S] cluster</name>
        <dbReference type="ChEBI" id="CHEBI:60519"/>
    </ligand>
</feature>
<dbReference type="FunFam" id="3.40.50.2030:FF:000001">
    <property type="entry name" value="Hydroxylamine reductase"/>
    <property type="match status" value="1"/>
</dbReference>
<dbReference type="InterPro" id="IPR016099">
    <property type="entry name" value="Prismane-like_a/b-sand"/>
</dbReference>
<dbReference type="AlphaFoldDB" id="A0A953IC94"/>
<feature type="binding site" description="via persulfide group" evidence="7">
    <location>
        <position position="284"/>
    </location>
    <ligand>
        <name>hybrid [4Fe-2O-2S] cluster</name>
        <dbReference type="ChEBI" id="CHEBI:60519"/>
    </ligand>
</feature>
<accession>A0A953IC94</accession>
<proteinExistence type="inferred from homology"/>
<dbReference type="PANTHER" id="PTHR30109">
    <property type="entry name" value="HYDROXYLAMINE REDUCTASE"/>
    <property type="match status" value="1"/>
</dbReference>
<feature type="binding site" evidence="7">
    <location>
        <position position="3"/>
    </location>
    <ligand>
        <name>[4Fe-4S] cluster</name>
        <dbReference type="ChEBI" id="CHEBI:49883"/>
    </ligand>
</feature>
<dbReference type="PANTHER" id="PTHR30109:SF0">
    <property type="entry name" value="HYDROXYLAMINE REDUCTASE"/>
    <property type="match status" value="1"/>
</dbReference>
<keyword evidence="1 7" id="KW-0004">4Fe-4S</keyword>
<evidence type="ECO:0000256" key="7">
    <source>
        <dbReference type="HAMAP-Rule" id="MF_00069"/>
    </source>
</evidence>
<comment type="cofactor">
    <cofactor evidence="7">
        <name>[4Fe-4S] cluster</name>
        <dbReference type="ChEBI" id="CHEBI:49883"/>
    </cofactor>
    <text evidence="7">Binds 1 [4Fe-4S] cluster.</text>
</comment>
<dbReference type="SUPFAM" id="SSF56821">
    <property type="entry name" value="Prismane protein-like"/>
    <property type="match status" value="1"/>
</dbReference>
<dbReference type="Gene3D" id="3.40.50.2030">
    <property type="match status" value="2"/>
</dbReference>
<dbReference type="Proteomes" id="UP000732377">
    <property type="component" value="Unassembled WGS sequence"/>
</dbReference>
<name>A0A953IC94_SYMTR</name>
<feature type="binding site" evidence="7">
    <location>
        <position position="197"/>
    </location>
    <ligand>
        <name>hybrid [4Fe-2O-2S] cluster</name>
        <dbReference type="ChEBI" id="CHEBI:60519"/>
    </ligand>
</feature>
<dbReference type="GO" id="GO:0005737">
    <property type="term" value="C:cytoplasm"/>
    <property type="evidence" value="ECO:0007669"/>
    <property type="project" value="UniProtKB-SubCell"/>
</dbReference>
<dbReference type="InterPro" id="IPR004137">
    <property type="entry name" value="HCP/CODH"/>
</dbReference>
<evidence type="ECO:0000256" key="6">
    <source>
        <dbReference type="ARBA" id="ARBA00023014"/>
    </source>
</evidence>
<comment type="caution">
    <text evidence="8">The sequence shown here is derived from an EMBL/GenBank/DDBJ whole genome shotgun (WGS) entry which is preliminary data.</text>
</comment>
<dbReference type="InterPro" id="IPR011254">
    <property type="entry name" value="Prismane-like_sf"/>
</dbReference>
<evidence type="ECO:0000313" key="9">
    <source>
        <dbReference type="Proteomes" id="UP000732377"/>
    </source>
</evidence>
<evidence type="ECO:0000256" key="5">
    <source>
        <dbReference type="ARBA" id="ARBA00023004"/>
    </source>
</evidence>
<dbReference type="InterPro" id="IPR010048">
    <property type="entry name" value="Hydroxylam_reduct"/>
</dbReference>
<keyword evidence="5 7" id="KW-0408">Iron</keyword>
<organism evidence="8 9">
    <name type="scientific">Symbiobacterium thermophilum</name>
    <dbReference type="NCBI Taxonomy" id="2734"/>
    <lineage>
        <taxon>Bacteria</taxon>
        <taxon>Bacillati</taxon>
        <taxon>Bacillota</taxon>
        <taxon>Clostridia</taxon>
        <taxon>Eubacteriales</taxon>
        <taxon>Symbiobacteriaceae</taxon>
        <taxon>Symbiobacterium</taxon>
    </lineage>
</organism>
<dbReference type="GO" id="GO:0042542">
    <property type="term" value="P:response to hydrogen peroxide"/>
    <property type="evidence" value="ECO:0007669"/>
    <property type="project" value="TreeGrafter"/>
</dbReference>
<feature type="binding site" evidence="7">
    <location>
        <position position="129"/>
    </location>
    <ligand>
        <name>hybrid [4Fe-2O-2S] cluster</name>
        <dbReference type="ChEBI" id="CHEBI:60519"/>
    </ligand>
</feature>
<dbReference type="NCBIfam" id="NF003658">
    <property type="entry name" value="PRK05290.1"/>
    <property type="match status" value="1"/>
</dbReference>
<evidence type="ECO:0000256" key="1">
    <source>
        <dbReference type="ARBA" id="ARBA00022485"/>
    </source>
</evidence>
<dbReference type="HAMAP" id="MF_00069">
    <property type="entry name" value="Hydroxylam_reduct"/>
    <property type="match status" value="1"/>
</dbReference>
<comment type="catalytic activity">
    <reaction evidence="7">
        <text>A + NH4(+) + H2O = hydroxylamine + AH2 + H(+)</text>
        <dbReference type="Rhea" id="RHEA:22052"/>
        <dbReference type="ChEBI" id="CHEBI:13193"/>
        <dbReference type="ChEBI" id="CHEBI:15377"/>
        <dbReference type="ChEBI" id="CHEBI:15378"/>
        <dbReference type="ChEBI" id="CHEBI:15429"/>
        <dbReference type="ChEBI" id="CHEBI:17499"/>
        <dbReference type="ChEBI" id="CHEBI:28938"/>
        <dbReference type="EC" id="1.7.99.1"/>
    </reaction>
</comment>
<reference evidence="8" key="1">
    <citation type="submission" date="2017-11" db="EMBL/GenBank/DDBJ databases">
        <title>Three new genomes from thermophilic consortium.</title>
        <authorList>
            <person name="Quaggio R."/>
            <person name="Amgarten D."/>
            <person name="Setubal J.C."/>
        </authorList>
    </citation>
    <scope>NUCLEOTIDE SEQUENCE</scope>
    <source>
        <strain evidence="8">ZCTH01-B2</strain>
    </source>
</reference>
<feature type="modified residue" description="Cysteine persulfide" evidence="7">
    <location>
        <position position="284"/>
    </location>
</feature>
<dbReference type="EMBL" id="PIUK01000029">
    <property type="protein sequence ID" value="MBY6275545.1"/>
    <property type="molecule type" value="Genomic_DNA"/>
</dbReference>
<keyword evidence="4 7" id="KW-0560">Oxidoreductase</keyword>
<feature type="binding site" evidence="7">
    <location>
        <position position="15"/>
    </location>
    <ligand>
        <name>[4Fe-4S] cluster</name>
        <dbReference type="ChEBI" id="CHEBI:49883"/>
    </ligand>
</feature>
<dbReference type="GO" id="GO:0051539">
    <property type="term" value="F:4 iron, 4 sulfur cluster binding"/>
    <property type="evidence" value="ECO:0007669"/>
    <property type="project" value="UniProtKB-KW"/>
</dbReference>